<evidence type="ECO:0000313" key="1">
    <source>
        <dbReference type="EMBL" id="KAJ3494773.1"/>
    </source>
</evidence>
<keyword evidence="2" id="KW-1185">Reference proteome</keyword>
<proteinExistence type="predicted"/>
<comment type="caution">
    <text evidence="1">The sequence shown here is derived from an EMBL/GenBank/DDBJ whole genome shotgun (WGS) entry which is preliminary data.</text>
</comment>
<gene>
    <name evidence="1" type="ORF">NLG97_g3864</name>
</gene>
<reference evidence="1" key="1">
    <citation type="submission" date="2022-07" db="EMBL/GenBank/DDBJ databases">
        <title>Genome Sequence of Lecanicillium saksenae.</title>
        <authorList>
            <person name="Buettner E."/>
        </authorList>
    </citation>
    <scope>NUCLEOTIDE SEQUENCE</scope>
    <source>
        <strain evidence="1">VT-O1</strain>
    </source>
</reference>
<organism evidence="1 2">
    <name type="scientific">Lecanicillium saksenae</name>
    <dbReference type="NCBI Taxonomy" id="468837"/>
    <lineage>
        <taxon>Eukaryota</taxon>
        <taxon>Fungi</taxon>
        <taxon>Dikarya</taxon>
        <taxon>Ascomycota</taxon>
        <taxon>Pezizomycotina</taxon>
        <taxon>Sordariomycetes</taxon>
        <taxon>Hypocreomycetidae</taxon>
        <taxon>Hypocreales</taxon>
        <taxon>Cordycipitaceae</taxon>
        <taxon>Lecanicillium</taxon>
    </lineage>
</organism>
<name>A0ACC1QXH3_9HYPO</name>
<sequence length="273" mass="30005">MPRVWWVGSGLGSTMPFHAAGIHARGSTANAISRVVSSYTPSIKALAWSQTRHSKMRNVSRGTFMMTTMPTTPGFKSLSGVTREKEEITAKVSRHIETQVLDLPDSQSVLKQLSQCSIAHFACHGMIDRQDPSNSGLILRRTTEAEEGGVKIEQDRLTVRTISQMNLHCTSIAYLSACSTAGIVEEDLAGEVIHMASGFQVAGFPHVVGCLWNSDDSVCVQVASAFYERLFEVGNQNWTSRQVAMALREAMLAVRKEDMDMPLLWAPFVHYGA</sequence>
<accession>A0ACC1QXH3</accession>
<dbReference type="EMBL" id="JANAKD010000345">
    <property type="protein sequence ID" value="KAJ3494773.1"/>
    <property type="molecule type" value="Genomic_DNA"/>
</dbReference>
<evidence type="ECO:0000313" key="2">
    <source>
        <dbReference type="Proteomes" id="UP001148737"/>
    </source>
</evidence>
<dbReference type="Proteomes" id="UP001148737">
    <property type="component" value="Unassembled WGS sequence"/>
</dbReference>
<protein>
    <submittedName>
        <fullName evidence="1">Uncharacterized protein</fullName>
    </submittedName>
</protein>